<proteinExistence type="predicted"/>
<dbReference type="EMBL" id="JAOYFB010000002">
    <property type="protein sequence ID" value="KAK4005710.1"/>
    <property type="molecule type" value="Genomic_DNA"/>
</dbReference>
<gene>
    <name evidence="1" type="ORF">OUZ56_010785</name>
</gene>
<sequence length="99" mass="11631">MWSHLFAQPLIYARIMYAETLPSKMVIFTRNKELKGAQCKYNHGRSCHERWDRIALLLGNCKGHHNTPLDVSYQRLKKTFVIQHVRQIINNARLLPTSL</sequence>
<dbReference type="Proteomes" id="UP001234178">
    <property type="component" value="Unassembled WGS sequence"/>
</dbReference>
<keyword evidence="2" id="KW-1185">Reference proteome</keyword>
<accession>A0ABQ9YZR2</accession>
<name>A0ABQ9YZR2_9CRUS</name>
<comment type="caution">
    <text evidence="1">The sequence shown here is derived from an EMBL/GenBank/DDBJ whole genome shotgun (WGS) entry which is preliminary data.</text>
</comment>
<evidence type="ECO:0000313" key="2">
    <source>
        <dbReference type="Proteomes" id="UP001234178"/>
    </source>
</evidence>
<protein>
    <submittedName>
        <fullName evidence="1">Uncharacterized protein</fullName>
    </submittedName>
</protein>
<reference evidence="1 2" key="1">
    <citation type="journal article" date="2023" name="Nucleic Acids Res.">
        <title>The hologenome of Daphnia magna reveals possible DNA methylation and microbiome-mediated evolution of the host genome.</title>
        <authorList>
            <person name="Chaturvedi A."/>
            <person name="Li X."/>
            <person name="Dhandapani V."/>
            <person name="Marshall H."/>
            <person name="Kissane S."/>
            <person name="Cuenca-Cambronero M."/>
            <person name="Asole G."/>
            <person name="Calvet F."/>
            <person name="Ruiz-Romero M."/>
            <person name="Marangio P."/>
            <person name="Guigo R."/>
            <person name="Rago D."/>
            <person name="Mirbahai L."/>
            <person name="Eastwood N."/>
            <person name="Colbourne J.K."/>
            <person name="Zhou J."/>
            <person name="Mallon E."/>
            <person name="Orsini L."/>
        </authorList>
    </citation>
    <scope>NUCLEOTIDE SEQUENCE [LARGE SCALE GENOMIC DNA]</scope>
    <source>
        <strain evidence="1">LRV0_1</strain>
    </source>
</reference>
<evidence type="ECO:0000313" key="1">
    <source>
        <dbReference type="EMBL" id="KAK4005710.1"/>
    </source>
</evidence>
<organism evidence="1 2">
    <name type="scientific">Daphnia magna</name>
    <dbReference type="NCBI Taxonomy" id="35525"/>
    <lineage>
        <taxon>Eukaryota</taxon>
        <taxon>Metazoa</taxon>
        <taxon>Ecdysozoa</taxon>
        <taxon>Arthropoda</taxon>
        <taxon>Crustacea</taxon>
        <taxon>Branchiopoda</taxon>
        <taxon>Diplostraca</taxon>
        <taxon>Cladocera</taxon>
        <taxon>Anomopoda</taxon>
        <taxon>Daphniidae</taxon>
        <taxon>Daphnia</taxon>
    </lineage>
</organism>